<dbReference type="AlphaFoldDB" id="A0A2P8HZE9"/>
<organism evidence="7 8">
    <name type="scientific">Saccharothrix carnea</name>
    <dbReference type="NCBI Taxonomy" id="1280637"/>
    <lineage>
        <taxon>Bacteria</taxon>
        <taxon>Bacillati</taxon>
        <taxon>Actinomycetota</taxon>
        <taxon>Actinomycetes</taxon>
        <taxon>Pseudonocardiales</taxon>
        <taxon>Pseudonocardiaceae</taxon>
        <taxon>Saccharothrix</taxon>
    </lineage>
</organism>
<feature type="signal peptide" evidence="5">
    <location>
        <begin position="1"/>
        <end position="24"/>
    </location>
</feature>
<evidence type="ECO:0000256" key="5">
    <source>
        <dbReference type="SAM" id="SignalP"/>
    </source>
</evidence>
<dbReference type="Gene3D" id="3.90.1720.10">
    <property type="entry name" value="endopeptidase domain like (from Nostoc punctiforme)"/>
    <property type="match status" value="1"/>
</dbReference>
<evidence type="ECO:0000256" key="1">
    <source>
        <dbReference type="ARBA" id="ARBA00007074"/>
    </source>
</evidence>
<dbReference type="GO" id="GO:0006508">
    <property type="term" value="P:proteolysis"/>
    <property type="evidence" value="ECO:0007669"/>
    <property type="project" value="UniProtKB-KW"/>
</dbReference>
<dbReference type="Pfam" id="PF00877">
    <property type="entry name" value="NLPC_P60"/>
    <property type="match status" value="1"/>
</dbReference>
<dbReference type="OrthoDB" id="258587at2"/>
<evidence type="ECO:0000256" key="3">
    <source>
        <dbReference type="ARBA" id="ARBA00022801"/>
    </source>
</evidence>
<keyword evidence="2" id="KW-0645">Protease</keyword>
<dbReference type="SUPFAM" id="SSF54001">
    <property type="entry name" value="Cysteine proteinases"/>
    <property type="match status" value="1"/>
</dbReference>
<feature type="domain" description="NlpC/P60" evidence="6">
    <location>
        <begin position="42"/>
        <end position="198"/>
    </location>
</feature>
<keyword evidence="5" id="KW-0732">Signal</keyword>
<reference evidence="7 8" key="1">
    <citation type="submission" date="2018-03" db="EMBL/GenBank/DDBJ databases">
        <title>Genomic Encyclopedia of Type Strains, Phase III (KMG-III): the genomes of soil and plant-associated and newly described type strains.</title>
        <authorList>
            <person name="Whitman W."/>
        </authorList>
    </citation>
    <scope>NUCLEOTIDE SEQUENCE [LARGE SCALE GENOMIC DNA]</scope>
    <source>
        <strain evidence="7 8">CGMCC 4.7097</strain>
    </source>
</reference>
<dbReference type="GO" id="GO:0008234">
    <property type="term" value="F:cysteine-type peptidase activity"/>
    <property type="evidence" value="ECO:0007669"/>
    <property type="project" value="UniProtKB-KW"/>
</dbReference>
<name>A0A2P8HZE9_SACCR</name>
<keyword evidence="3" id="KW-0378">Hydrolase</keyword>
<dbReference type="Proteomes" id="UP000241118">
    <property type="component" value="Unassembled WGS sequence"/>
</dbReference>
<keyword evidence="8" id="KW-1185">Reference proteome</keyword>
<dbReference type="PANTHER" id="PTHR47359">
    <property type="entry name" value="PEPTIDOGLYCAN DL-ENDOPEPTIDASE CWLO"/>
    <property type="match status" value="1"/>
</dbReference>
<comment type="similarity">
    <text evidence="1">Belongs to the peptidase C40 family.</text>
</comment>
<evidence type="ECO:0000313" key="8">
    <source>
        <dbReference type="Proteomes" id="UP000241118"/>
    </source>
</evidence>
<dbReference type="PROSITE" id="PS51935">
    <property type="entry name" value="NLPC_P60"/>
    <property type="match status" value="1"/>
</dbReference>
<dbReference type="InterPro" id="IPR051794">
    <property type="entry name" value="PG_Endopeptidase_C40"/>
</dbReference>
<evidence type="ECO:0000313" key="7">
    <source>
        <dbReference type="EMBL" id="PSL51581.1"/>
    </source>
</evidence>
<evidence type="ECO:0000256" key="4">
    <source>
        <dbReference type="ARBA" id="ARBA00022807"/>
    </source>
</evidence>
<sequence>MTTTLVRLLLAAVIAIGVVPAAHAGQVARAAPDCGLLGGGAAVEAERAVAEACGLVGTPYSWGGGHEKEPGITYGICDPAHGAPNDCHVRGLDCSGFVRYAYALAVGEDIIDGTTRIQWQSSRAVDRFSRDEGLAPLVPGDLLFYGATAGKIHHVAMYLGDGWIVEAPQSGQLVKVSDHSRHRDYFGALRLFPGGTGSGPAPGADRVGYVDHGELWVAEGELGSDPVLQEGGVRQFRMSGKRIAVLDDQGALLVKEGDLGPGWEVVNPDSVTDFQLWGERIGYLDHGGLWVEEGGLDADPVFQEADVRKFQLHGDRVGVLKQDGTLLVKEGDLGPGWITAETGVADFQLFGARIGVLKNGELLVKDEELTAPWVSQEHGVSRFQLSGDRIAALVGEALLVKEGDLGPGWETVAADSVADFQLDTDRIAVLERSGELFAKEGDLTAPWVSQEQAVTAFQLDGVRIAVVRNGALMVKHGDLGPGWLTVNPDSVTAFQIGADLNLPTRL</sequence>
<feature type="chain" id="PRO_5038793124" evidence="5">
    <location>
        <begin position="25"/>
        <end position="506"/>
    </location>
</feature>
<comment type="caution">
    <text evidence="7">The sequence shown here is derived from an EMBL/GenBank/DDBJ whole genome shotgun (WGS) entry which is preliminary data.</text>
</comment>
<dbReference type="RefSeq" id="WP_106619697.1">
    <property type="nucleotide sequence ID" value="NZ_PYAX01000019.1"/>
</dbReference>
<dbReference type="EMBL" id="PYAX01000019">
    <property type="protein sequence ID" value="PSL51581.1"/>
    <property type="molecule type" value="Genomic_DNA"/>
</dbReference>
<dbReference type="InterPro" id="IPR000064">
    <property type="entry name" value="NLP_P60_dom"/>
</dbReference>
<protein>
    <submittedName>
        <fullName evidence="7">NlpC/P60 family protein</fullName>
    </submittedName>
</protein>
<evidence type="ECO:0000256" key="2">
    <source>
        <dbReference type="ARBA" id="ARBA00022670"/>
    </source>
</evidence>
<accession>A0A2P8HZE9</accession>
<gene>
    <name evidence="7" type="ORF">B0I31_11911</name>
</gene>
<dbReference type="PANTHER" id="PTHR47359:SF3">
    <property type="entry name" value="NLP_P60 DOMAIN-CONTAINING PROTEIN-RELATED"/>
    <property type="match status" value="1"/>
</dbReference>
<proteinExistence type="inferred from homology"/>
<evidence type="ECO:0000259" key="6">
    <source>
        <dbReference type="PROSITE" id="PS51935"/>
    </source>
</evidence>
<dbReference type="InterPro" id="IPR038765">
    <property type="entry name" value="Papain-like_cys_pep_sf"/>
</dbReference>
<keyword evidence="4" id="KW-0788">Thiol protease</keyword>